<evidence type="ECO:0000313" key="1">
    <source>
        <dbReference type="EMBL" id="KAK3061199.1"/>
    </source>
</evidence>
<sequence length="670" mass="71611">MSSFRHLASAALAALSVLDAANAQNATNYTMNSQLYGQSPPVYPSPRGMGTGDWASAYDRAVALVAQMTNEEKVNLTFGVDVQPNGCSGNIPAVARLGFPGMCLTDAGNGVRATDFVNGYPSGLHVGAAWNKDLAYKRALYMGGEFRTKGVNVALGPVVGPLGRVALGGRNWEGFSNDPYLCGSLAFETVRGIQENGVITSLKHYIGNEQEYARNPVTTIPGNSTAPVIRESISSNIDDKTMHELYLWPFQDGVHAGTANIMCSYNRLNNSHGCQNSKSQNGLLKTELGFEGFIVSDWFAQHGGVASALAGLDMAMPNSPTYWGNGLLLEAIANGTVPQSRLDDMATRIIAAWYHLGQDEGFPTPGVGMAISLDRPHEVVDARNPAARTTLLQGALEGHVLVKNTNNALPLRSPKLLSIYGYDAAPAPESNIPKTGGGFFSAPWVLGFQSANISVALAGFLNLLNLNPFPQTAYQGTIISGGGSGANAPAYISDPYSALVQRAIDDGSSIFYDFQTVNSTSAVDSASDACLVFINAFSTEGYDRSGLHDDFSDALVMNIADQCNNTIVVIHNAGIRLVDQWIDHPNVTAVIYAHVPGQDNGRALVQLLYGDLSPSGKLPYTVAKNESDYGRLYAPDMAAPPFLKFPQSDFSEGVYIDYRAFDAMNITPRF</sequence>
<feature type="non-terminal residue" evidence="1">
    <location>
        <position position="670"/>
    </location>
</feature>
<dbReference type="Proteomes" id="UP001186974">
    <property type="component" value="Unassembled WGS sequence"/>
</dbReference>
<evidence type="ECO:0000313" key="2">
    <source>
        <dbReference type="Proteomes" id="UP001186974"/>
    </source>
</evidence>
<protein>
    <submittedName>
        <fullName evidence="1">Uncharacterized protein</fullName>
    </submittedName>
</protein>
<gene>
    <name evidence="1" type="ORF">LTS18_006802</name>
</gene>
<comment type="caution">
    <text evidence="1">The sequence shown here is derived from an EMBL/GenBank/DDBJ whole genome shotgun (WGS) entry which is preliminary data.</text>
</comment>
<reference evidence="1" key="1">
    <citation type="submission" date="2024-09" db="EMBL/GenBank/DDBJ databases">
        <title>Black Yeasts Isolated from many extreme environments.</title>
        <authorList>
            <person name="Coleine C."/>
            <person name="Stajich J.E."/>
            <person name="Selbmann L."/>
        </authorList>
    </citation>
    <scope>NUCLEOTIDE SEQUENCE</scope>
    <source>
        <strain evidence="1">CCFEE 5737</strain>
    </source>
</reference>
<dbReference type="EMBL" id="JAWDJW010008002">
    <property type="protein sequence ID" value="KAK3061199.1"/>
    <property type="molecule type" value="Genomic_DNA"/>
</dbReference>
<name>A0ACC3D3A2_9PEZI</name>
<accession>A0ACC3D3A2</accession>
<proteinExistence type="predicted"/>
<keyword evidence="2" id="KW-1185">Reference proteome</keyword>
<organism evidence="1 2">
    <name type="scientific">Coniosporium uncinatum</name>
    <dbReference type="NCBI Taxonomy" id="93489"/>
    <lineage>
        <taxon>Eukaryota</taxon>
        <taxon>Fungi</taxon>
        <taxon>Dikarya</taxon>
        <taxon>Ascomycota</taxon>
        <taxon>Pezizomycotina</taxon>
        <taxon>Dothideomycetes</taxon>
        <taxon>Dothideomycetes incertae sedis</taxon>
        <taxon>Coniosporium</taxon>
    </lineage>
</organism>